<evidence type="ECO:0000313" key="3">
    <source>
        <dbReference type="Proteomes" id="UP001206128"/>
    </source>
</evidence>
<sequence>MHLTILGCSGSGPGPNQAASGYLVEAAGHRLVVDLGNGTLASLQAHGDPFSVAALLLSHLHPDHCADLTALTVLRRYHPNPPHDPRAHRLPVHAPSEAPTRLAAAYAPSRAELAETDLSDVFDFHPLGPEPISLGPFTVTAAPVAHPCEAYGFRIEHDGQVLAYTGDSGPCAALADLAADADVLLAEASWTHAEDRPEGLHLSGRQAGELAATAGVGRLLVTHVPPWTDADAVLAEARAAFSGPTELVRQGRTYPIAGTADGRGVS</sequence>
<feature type="domain" description="Metallo-beta-lactamase" evidence="1">
    <location>
        <begin position="18"/>
        <end position="205"/>
    </location>
</feature>
<organism evidence="2 3">
    <name type="scientific">Goodfellowiella coeruleoviolacea</name>
    <dbReference type="NCBI Taxonomy" id="334858"/>
    <lineage>
        <taxon>Bacteria</taxon>
        <taxon>Bacillati</taxon>
        <taxon>Actinomycetota</taxon>
        <taxon>Actinomycetes</taxon>
        <taxon>Pseudonocardiales</taxon>
        <taxon>Pseudonocardiaceae</taxon>
        <taxon>Goodfellowiella</taxon>
    </lineage>
</organism>
<evidence type="ECO:0000259" key="1">
    <source>
        <dbReference type="SMART" id="SM00849"/>
    </source>
</evidence>
<dbReference type="SMART" id="SM00849">
    <property type="entry name" value="Lactamase_B"/>
    <property type="match status" value="1"/>
</dbReference>
<dbReference type="InterPro" id="IPR036866">
    <property type="entry name" value="RibonucZ/Hydroxyglut_hydro"/>
</dbReference>
<dbReference type="SUPFAM" id="SSF56281">
    <property type="entry name" value="Metallo-hydrolase/oxidoreductase"/>
    <property type="match status" value="1"/>
</dbReference>
<dbReference type="CDD" id="cd07716">
    <property type="entry name" value="RNaseZ_short-form-like_MBL-fold"/>
    <property type="match status" value="1"/>
</dbReference>
<dbReference type="Pfam" id="PF12706">
    <property type="entry name" value="Lactamase_B_2"/>
    <property type="match status" value="1"/>
</dbReference>
<dbReference type="Proteomes" id="UP001206128">
    <property type="component" value="Unassembled WGS sequence"/>
</dbReference>
<name>A0AAE3GLH6_9PSEU</name>
<proteinExistence type="predicted"/>
<dbReference type="Gene3D" id="3.60.15.10">
    <property type="entry name" value="Ribonuclease Z/Hydroxyacylglutathione hydrolase-like"/>
    <property type="match status" value="1"/>
</dbReference>
<reference evidence="2" key="1">
    <citation type="submission" date="2022-06" db="EMBL/GenBank/DDBJ databases">
        <title>Genomic Encyclopedia of Archaeal and Bacterial Type Strains, Phase II (KMG-II): from individual species to whole genera.</title>
        <authorList>
            <person name="Goeker M."/>
        </authorList>
    </citation>
    <scope>NUCLEOTIDE SEQUENCE</scope>
    <source>
        <strain evidence="2">DSM 43935</strain>
    </source>
</reference>
<accession>A0AAE3GLH6</accession>
<dbReference type="InterPro" id="IPR001279">
    <property type="entry name" value="Metallo-B-lactamas"/>
</dbReference>
<dbReference type="GO" id="GO:0042781">
    <property type="term" value="F:3'-tRNA processing endoribonuclease activity"/>
    <property type="evidence" value="ECO:0007669"/>
    <property type="project" value="TreeGrafter"/>
</dbReference>
<dbReference type="EMBL" id="JAMTCK010000032">
    <property type="protein sequence ID" value="MCP2170411.1"/>
    <property type="molecule type" value="Genomic_DNA"/>
</dbReference>
<dbReference type="PANTHER" id="PTHR46018:SF4">
    <property type="entry name" value="METALLO-HYDROLASE YHFI-RELATED"/>
    <property type="match status" value="1"/>
</dbReference>
<dbReference type="AlphaFoldDB" id="A0AAE3GLH6"/>
<dbReference type="RefSeq" id="WP_253780711.1">
    <property type="nucleotide sequence ID" value="NZ_JAMTCK010000032.1"/>
</dbReference>
<protein>
    <submittedName>
        <fullName evidence="2">Ribonuclease BN, tRNA processing enzyme</fullName>
    </submittedName>
</protein>
<comment type="caution">
    <text evidence="2">The sequence shown here is derived from an EMBL/GenBank/DDBJ whole genome shotgun (WGS) entry which is preliminary data.</text>
</comment>
<gene>
    <name evidence="2" type="ORF">LX83_007302</name>
</gene>
<evidence type="ECO:0000313" key="2">
    <source>
        <dbReference type="EMBL" id="MCP2170411.1"/>
    </source>
</evidence>
<keyword evidence="3" id="KW-1185">Reference proteome</keyword>
<dbReference type="PANTHER" id="PTHR46018">
    <property type="entry name" value="ZINC PHOSPHODIESTERASE ELAC PROTEIN 1"/>
    <property type="match status" value="1"/>
</dbReference>